<evidence type="ECO:0000313" key="2">
    <source>
        <dbReference type="Proteomes" id="UP000031014"/>
    </source>
</evidence>
<dbReference type="EMBL" id="BASE01000016">
    <property type="protein sequence ID" value="GAM12594.1"/>
    <property type="molecule type" value="Genomic_DNA"/>
</dbReference>
<dbReference type="OrthoDB" id="2680239at2"/>
<name>A0A0A8X028_MESS1</name>
<dbReference type="AlphaFoldDB" id="A0A0A8X028"/>
<dbReference type="RefSeq" id="WP_041964530.1">
    <property type="nucleotide sequence ID" value="NZ_BASE01000016.1"/>
</dbReference>
<protein>
    <recommendedName>
        <fullName evidence="3">YppF-like protein</fullName>
    </recommendedName>
</protein>
<dbReference type="Pfam" id="PF14178">
    <property type="entry name" value="YppF"/>
    <property type="match status" value="1"/>
</dbReference>
<sequence length="65" mass="7767">MNVHELKNLFAETKEYTPEHVNELLDFTKKSYIQNEITILEYRNLVRELELQGAFIPEDQKEISI</sequence>
<keyword evidence="2" id="KW-1185">Reference proteome</keyword>
<gene>
    <name evidence="1" type="ORF">SAMD00020551_0729</name>
</gene>
<evidence type="ECO:0008006" key="3">
    <source>
        <dbReference type="Google" id="ProtNLM"/>
    </source>
</evidence>
<comment type="caution">
    <text evidence="1">The sequence shown here is derived from an EMBL/GenBank/DDBJ whole genome shotgun (WGS) entry which is preliminary data.</text>
</comment>
<proteinExistence type="predicted"/>
<reference evidence="1 2" key="1">
    <citation type="submission" date="2013-06" db="EMBL/GenBank/DDBJ databases">
        <title>Whole genome shotgun sequence of Bacillus selenatarsenatis SF-1.</title>
        <authorList>
            <person name="Kuroda M."/>
            <person name="Sei K."/>
            <person name="Yamashita M."/>
            <person name="Ike M."/>
        </authorList>
    </citation>
    <scope>NUCLEOTIDE SEQUENCE [LARGE SCALE GENOMIC DNA]</scope>
    <source>
        <strain evidence="1 2">SF-1</strain>
    </source>
</reference>
<dbReference type="Proteomes" id="UP000031014">
    <property type="component" value="Unassembled WGS sequence"/>
</dbReference>
<evidence type="ECO:0000313" key="1">
    <source>
        <dbReference type="EMBL" id="GAM12594.1"/>
    </source>
</evidence>
<organism evidence="1 2">
    <name type="scientific">Mesobacillus selenatarsenatis (strain DSM 18680 / JCM 14380 / FERM P-15431 / SF-1)</name>
    <dbReference type="NCBI Taxonomy" id="1321606"/>
    <lineage>
        <taxon>Bacteria</taxon>
        <taxon>Bacillati</taxon>
        <taxon>Bacillota</taxon>
        <taxon>Bacilli</taxon>
        <taxon>Bacillales</taxon>
        <taxon>Bacillaceae</taxon>
        <taxon>Mesobacillus</taxon>
    </lineage>
</organism>
<accession>A0A0A8X028</accession>
<dbReference type="InterPro" id="IPR025553">
    <property type="entry name" value="YppF"/>
</dbReference>
<dbReference type="STRING" id="1321606.SAMD00020551_0729"/>